<feature type="domain" description="Ribose-phosphate pyrophosphokinase N-terminal" evidence="16">
    <location>
        <begin position="2"/>
        <end position="117"/>
    </location>
</feature>
<comment type="caution">
    <text evidence="17">The sequence shown here is derived from an EMBL/GenBank/DDBJ whole genome shotgun (WGS) entry which is preliminary data.</text>
</comment>
<keyword evidence="6" id="KW-0545">Nucleotide biosynthesis</keyword>
<dbReference type="PANTHER" id="PTHR10210:SF41">
    <property type="entry name" value="RIBOSE-PHOSPHATE PYROPHOSPHOKINASE 1, CHLOROPLASTIC"/>
    <property type="match status" value="1"/>
</dbReference>
<gene>
    <name evidence="17" type="primary">prs</name>
    <name evidence="17" type="ORF">E3J95_01445</name>
</gene>
<comment type="similarity">
    <text evidence="14">Belongs to the ribose-phosphate pyrophosphokinase family. Class I subfamily.</text>
</comment>
<evidence type="ECO:0000256" key="1">
    <source>
        <dbReference type="ARBA" id="ARBA00001946"/>
    </source>
</evidence>
<keyword evidence="9" id="KW-0067">ATP-binding</keyword>
<evidence type="ECO:0000256" key="7">
    <source>
        <dbReference type="ARBA" id="ARBA00022741"/>
    </source>
</evidence>
<dbReference type="Gene3D" id="3.40.50.2020">
    <property type="match status" value="1"/>
</dbReference>
<dbReference type="InterPro" id="IPR029099">
    <property type="entry name" value="Pribosyltran_N"/>
</dbReference>
<evidence type="ECO:0000256" key="6">
    <source>
        <dbReference type="ARBA" id="ARBA00022727"/>
    </source>
</evidence>
<evidence type="ECO:0000256" key="8">
    <source>
        <dbReference type="ARBA" id="ARBA00022777"/>
    </source>
</evidence>
<evidence type="ECO:0000256" key="2">
    <source>
        <dbReference type="ARBA" id="ARBA00004996"/>
    </source>
</evidence>
<keyword evidence="10" id="KW-0460">Magnesium</keyword>
<evidence type="ECO:0000259" key="16">
    <source>
        <dbReference type="Pfam" id="PF13793"/>
    </source>
</evidence>
<feature type="non-terminal residue" evidence="17">
    <location>
        <position position="147"/>
    </location>
</feature>
<keyword evidence="5" id="KW-0479">Metal-binding</keyword>
<evidence type="ECO:0000256" key="10">
    <source>
        <dbReference type="ARBA" id="ARBA00022842"/>
    </source>
</evidence>
<protein>
    <recommendedName>
        <fullName evidence="15">Ribose-phosphate pyrophosphokinase</fullName>
        <ecNumber evidence="3">2.7.6.1</ecNumber>
    </recommendedName>
    <alternativeName>
        <fullName evidence="11">Phosphoribosyl pyrophosphate synthase</fullName>
    </alternativeName>
</protein>
<evidence type="ECO:0000256" key="14">
    <source>
        <dbReference type="ARBA" id="ARBA00061444"/>
    </source>
</evidence>
<comment type="function">
    <text evidence="13">Involved in the biosynthesis of the central metabolite phospho-alpha-D-ribosyl-1-pyrophosphate (PRPP) via the transfer of pyrophosphoryl group from ATP to 1-hydroxyl of ribose-5-phosphate (Rib-5-P).</text>
</comment>
<keyword evidence="7" id="KW-0547">Nucleotide-binding</keyword>
<organism evidence="17 18">
    <name type="scientific">Aerophobetes bacterium</name>
    <dbReference type="NCBI Taxonomy" id="2030807"/>
    <lineage>
        <taxon>Bacteria</taxon>
        <taxon>Candidatus Aerophobota</taxon>
    </lineage>
</organism>
<dbReference type="PANTHER" id="PTHR10210">
    <property type="entry name" value="RIBOSE-PHOSPHATE DIPHOSPHOKINASE FAMILY MEMBER"/>
    <property type="match status" value="1"/>
</dbReference>
<evidence type="ECO:0000256" key="5">
    <source>
        <dbReference type="ARBA" id="ARBA00022723"/>
    </source>
</evidence>
<dbReference type="SMART" id="SM01400">
    <property type="entry name" value="Pribosyltran_N"/>
    <property type="match status" value="1"/>
</dbReference>
<evidence type="ECO:0000256" key="9">
    <source>
        <dbReference type="ARBA" id="ARBA00022840"/>
    </source>
</evidence>
<dbReference type="SUPFAM" id="SSF53271">
    <property type="entry name" value="PRTase-like"/>
    <property type="match status" value="1"/>
</dbReference>
<dbReference type="Proteomes" id="UP000320781">
    <property type="component" value="Unassembled WGS sequence"/>
</dbReference>
<proteinExistence type="inferred from homology"/>
<evidence type="ECO:0000256" key="13">
    <source>
        <dbReference type="ARBA" id="ARBA00054914"/>
    </source>
</evidence>
<evidence type="ECO:0000256" key="15">
    <source>
        <dbReference type="ARBA" id="ARBA00069492"/>
    </source>
</evidence>
<dbReference type="EMBL" id="SOKU01000066">
    <property type="protein sequence ID" value="TES86641.1"/>
    <property type="molecule type" value="Genomic_DNA"/>
</dbReference>
<dbReference type="Pfam" id="PF13793">
    <property type="entry name" value="Pribosyltran_N"/>
    <property type="match status" value="1"/>
</dbReference>
<comment type="pathway">
    <text evidence="2">Metabolic intermediate biosynthesis; 5-phospho-alpha-D-ribose 1-diphosphate biosynthesis; 5-phospho-alpha-D-ribose 1-diphosphate from D-ribose 5-phosphate (route I): step 1/1.</text>
</comment>
<dbReference type="InterPro" id="IPR029057">
    <property type="entry name" value="PRTase-like"/>
</dbReference>
<dbReference type="NCBIfam" id="TIGR01251">
    <property type="entry name" value="ribP_PPkin"/>
    <property type="match status" value="1"/>
</dbReference>
<accession>A0A523QLM1</accession>
<name>A0A523QLM1_UNCAE</name>
<comment type="cofactor">
    <cofactor evidence="1">
        <name>Mg(2+)</name>
        <dbReference type="ChEBI" id="CHEBI:18420"/>
    </cofactor>
</comment>
<comment type="catalytic activity">
    <reaction evidence="12">
        <text>D-ribose 5-phosphate + ATP = 5-phospho-alpha-D-ribose 1-diphosphate + AMP + H(+)</text>
        <dbReference type="Rhea" id="RHEA:15609"/>
        <dbReference type="ChEBI" id="CHEBI:15378"/>
        <dbReference type="ChEBI" id="CHEBI:30616"/>
        <dbReference type="ChEBI" id="CHEBI:58017"/>
        <dbReference type="ChEBI" id="CHEBI:78346"/>
        <dbReference type="ChEBI" id="CHEBI:456215"/>
        <dbReference type="EC" id="2.7.6.1"/>
    </reaction>
</comment>
<evidence type="ECO:0000313" key="18">
    <source>
        <dbReference type="Proteomes" id="UP000320781"/>
    </source>
</evidence>
<dbReference type="GO" id="GO:0005524">
    <property type="term" value="F:ATP binding"/>
    <property type="evidence" value="ECO:0007669"/>
    <property type="project" value="UniProtKB-KW"/>
</dbReference>
<evidence type="ECO:0000256" key="11">
    <source>
        <dbReference type="ARBA" id="ARBA00029942"/>
    </source>
</evidence>
<evidence type="ECO:0000256" key="3">
    <source>
        <dbReference type="ARBA" id="ARBA00013247"/>
    </source>
</evidence>
<dbReference type="EC" id="2.7.6.1" evidence="3"/>
<evidence type="ECO:0000256" key="12">
    <source>
        <dbReference type="ARBA" id="ARBA00049535"/>
    </source>
</evidence>
<dbReference type="GO" id="GO:0016301">
    <property type="term" value="F:kinase activity"/>
    <property type="evidence" value="ECO:0007669"/>
    <property type="project" value="UniProtKB-KW"/>
</dbReference>
<evidence type="ECO:0000313" key="17">
    <source>
        <dbReference type="EMBL" id="TES86641.1"/>
    </source>
</evidence>
<sequence length="147" mass="16304">MGLFAGRANPRLAQDIAEYLGIGLGDIEVRSFSDKEVYVEINENVRGKDIFLIQSTCPPANESLMELLIMIDAFQRASARRITAVIPYYGYARQDRKDQPRVPITAKLVANLITVAGADRVLTIDLHAGQIQGFFDIKVDHLFAAPI</sequence>
<dbReference type="AlphaFoldDB" id="A0A523QLM1"/>
<dbReference type="GO" id="GO:0006015">
    <property type="term" value="P:5-phosphoribose 1-diphosphate biosynthetic process"/>
    <property type="evidence" value="ECO:0007669"/>
    <property type="project" value="TreeGrafter"/>
</dbReference>
<keyword evidence="4 17" id="KW-0808">Transferase</keyword>
<dbReference type="InterPro" id="IPR005946">
    <property type="entry name" value="Rib-P_diPkinase"/>
</dbReference>
<dbReference type="GO" id="GO:0000287">
    <property type="term" value="F:magnesium ion binding"/>
    <property type="evidence" value="ECO:0007669"/>
    <property type="project" value="InterPro"/>
</dbReference>
<dbReference type="GO" id="GO:0005737">
    <property type="term" value="C:cytoplasm"/>
    <property type="evidence" value="ECO:0007669"/>
    <property type="project" value="TreeGrafter"/>
</dbReference>
<dbReference type="GO" id="GO:0004749">
    <property type="term" value="F:ribose phosphate diphosphokinase activity"/>
    <property type="evidence" value="ECO:0007669"/>
    <property type="project" value="UniProtKB-EC"/>
</dbReference>
<dbReference type="GO" id="GO:0006164">
    <property type="term" value="P:purine nucleotide biosynthetic process"/>
    <property type="evidence" value="ECO:0007669"/>
    <property type="project" value="TreeGrafter"/>
</dbReference>
<evidence type="ECO:0000256" key="4">
    <source>
        <dbReference type="ARBA" id="ARBA00022679"/>
    </source>
</evidence>
<reference evidence="17 18" key="1">
    <citation type="submission" date="2019-03" db="EMBL/GenBank/DDBJ databases">
        <title>Metabolic potential of uncultured bacteria and archaea associated with petroleum seepage in deep-sea sediments.</title>
        <authorList>
            <person name="Dong X."/>
            <person name="Hubert C."/>
        </authorList>
    </citation>
    <scope>NUCLEOTIDE SEQUENCE [LARGE SCALE GENOMIC DNA]</scope>
    <source>
        <strain evidence="17">E44_bin92</strain>
    </source>
</reference>
<dbReference type="FunFam" id="3.40.50.2020:FF:000001">
    <property type="entry name" value="Ribose-phosphate pyrophosphokinase"/>
    <property type="match status" value="1"/>
</dbReference>
<keyword evidence="8 17" id="KW-0418">Kinase</keyword>
<dbReference type="GO" id="GO:0002189">
    <property type="term" value="C:ribose phosphate diphosphokinase complex"/>
    <property type="evidence" value="ECO:0007669"/>
    <property type="project" value="TreeGrafter"/>
</dbReference>